<dbReference type="Proteomes" id="UP001596020">
    <property type="component" value="Unassembled WGS sequence"/>
</dbReference>
<evidence type="ECO:0000256" key="1">
    <source>
        <dbReference type="ARBA" id="ARBA00005612"/>
    </source>
</evidence>
<proteinExistence type="inferred from homology"/>
<dbReference type="EMBL" id="JBHSGO010000169">
    <property type="protein sequence ID" value="MFC4666056.1"/>
    <property type="molecule type" value="Genomic_DNA"/>
</dbReference>
<sequence>MKKAIKPAELAAKFKDGMTIMIGGFLGNGTPERIVDELVKSGVKDLTLISNDTSYPDRGCGRLIANHQVKKLIASHIGTNKMTGEQMNNKELEVEFSPQGTLAERIRVGGSGLGGVLTRTGIGTVIEEGKEKVTVDGVEYLLEKPLRADFAFIKGNIGDEFGNLVYLGTTKNFQPMMAMAADTVVAEIDKIVPQGEIEPHEVHTSGIFVDYILE</sequence>
<dbReference type="SMART" id="SM00882">
    <property type="entry name" value="CoA_trans"/>
    <property type="match status" value="1"/>
</dbReference>
<comment type="caution">
    <text evidence="3">The sequence shown here is derived from an EMBL/GenBank/DDBJ whole genome shotgun (WGS) entry which is preliminary data.</text>
</comment>
<accession>A0ABV9K7T8</accession>
<dbReference type="InterPro" id="IPR004165">
    <property type="entry name" value="CoA_trans_fam_I"/>
</dbReference>
<dbReference type="NCBIfam" id="TIGR02429">
    <property type="entry name" value="pcaI_scoA_fam"/>
    <property type="match status" value="1"/>
</dbReference>
<organism evidence="3 4">
    <name type="scientific">Falsiporphyromonas endometrii</name>
    <dbReference type="NCBI Taxonomy" id="1387297"/>
    <lineage>
        <taxon>Bacteria</taxon>
        <taxon>Pseudomonadati</taxon>
        <taxon>Bacteroidota</taxon>
        <taxon>Bacteroidia</taxon>
        <taxon>Bacteroidales</taxon>
        <taxon>Porphyromonadaceae</taxon>
        <taxon>Falsiporphyromonas</taxon>
    </lineage>
</organism>
<keyword evidence="2 3" id="KW-0808">Transferase</keyword>
<gene>
    <name evidence="3" type="ORF">ACFO3G_05515</name>
</gene>
<dbReference type="Pfam" id="PF01144">
    <property type="entry name" value="CoA_trans"/>
    <property type="match status" value="1"/>
</dbReference>
<keyword evidence="4" id="KW-1185">Reference proteome</keyword>
<dbReference type="SUPFAM" id="SSF100950">
    <property type="entry name" value="NagB/RpiA/CoA transferase-like"/>
    <property type="match status" value="1"/>
</dbReference>
<evidence type="ECO:0000313" key="4">
    <source>
        <dbReference type="Proteomes" id="UP001596020"/>
    </source>
</evidence>
<dbReference type="InterPro" id="IPR012792">
    <property type="entry name" value="3-oxoacid_CoA-transf_A"/>
</dbReference>
<dbReference type="RefSeq" id="WP_380078750.1">
    <property type="nucleotide sequence ID" value="NZ_JBHSGO010000169.1"/>
</dbReference>
<dbReference type="GO" id="GO:0016740">
    <property type="term" value="F:transferase activity"/>
    <property type="evidence" value="ECO:0007669"/>
    <property type="project" value="UniProtKB-KW"/>
</dbReference>
<evidence type="ECO:0000256" key="2">
    <source>
        <dbReference type="ARBA" id="ARBA00022679"/>
    </source>
</evidence>
<dbReference type="PROSITE" id="PS01273">
    <property type="entry name" value="COA_TRANSF_1"/>
    <property type="match status" value="1"/>
</dbReference>
<dbReference type="Gene3D" id="3.40.1080.10">
    <property type="entry name" value="Glutaconate Coenzyme A-transferase"/>
    <property type="match status" value="1"/>
</dbReference>
<dbReference type="PANTHER" id="PTHR13707">
    <property type="entry name" value="KETOACID-COENZYME A TRANSFERASE"/>
    <property type="match status" value="1"/>
</dbReference>
<dbReference type="InterPro" id="IPR037171">
    <property type="entry name" value="NagB/RpiA_transferase-like"/>
</dbReference>
<protein>
    <submittedName>
        <fullName evidence="3">CoA transferase subunit A</fullName>
    </submittedName>
</protein>
<name>A0ABV9K7T8_9PORP</name>
<dbReference type="InterPro" id="IPR004163">
    <property type="entry name" value="CoA_transf_BS"/>
</dbReference>
<comment type="similarity">
    <text evidence="1">Belongs to the 3-oxoacid CoA-transferase subunit A family.</text>
</comment>
<reference evidence="4" key="1">
    <citation type="journal article" date="2019" name="Int. J. Syst. Evol. Microbiol.">
        <title>The Global Catalogue of Microorganisms (GCM) 10K type strain sequencing project: providing services to taxonomists for standard genome sequencing and annotation.</title>
        <authorList>
            <consortium name="The Broad Institute Genomics Platform"/>
            <consortium name="The Broad Institute Genome Sequencing Center for Infectious Disease"/>
            <person name="Wu L."/>
            <person name="Ma J."/>
        </authorList>
    </citation>
    <scope>NUCLEOTIDE SEQUENCE [LARGE SCALE GENOMIC DNA]</scope>
    <source>
        <strain evidence="4">CGMCC 4.7357</strain>
    </source>
</reference>
<evidence type="ECO:0000313" key="3">
    <source>
        <dbReference type="EMBL" id="MFC4666056.1"/>
    </source>
</evidence>
<dbReference type="PANTHER" id="PTHR13707:SF60">
    <property type="entry name" value="ACETATE COA-TRANSFERASE SUBUNIT ALPHA"/>
    <property type="match status" value="1"/>
</dbReference>